<gene>
    <name evidence="1" type="ORF">MNBD_DELTA03-1344</name>
</gene>
<dbReference type="EMBL" id="UOEX01000395">
    <property type="protein sequence ID" value="VAW41738.1"/>
    <property type="molecule type" value="Genomic_DNA"/>
</dbReference>
<protein>
    <submittedName>
        <fullName evidence="1">Uncharacterized protein</fullName>
    </submittedName>
</protein>
<name>A0A3B0VDP0_9ZZZZ</name>
<accession>A0A3B0VDP0</accession>
<dbReference type="AlphaFoldDB" id="A0A3B0VDP0"/>
<evidence type="ECO:0000313" key="1">
    <source>
        <dbReference type="EMBL" id="VAW41738.1"/>
    </source>
</evidence>
<organism evidence="1">
    <name type="scientific">hydrothermal vent metagenome</name>
    <dbReference type="NCBI Taxonomy" id="652676"/>
    <lineage>
        <taxon>unclassified sequences</taxon>
        <taxon>metagenomes</taxon>
        <taxon>ecological metagenomes</taxon>
    </lineage>
</organism>
<reference evidence="1" key="1">
    <citation type="submission" date="2018-06" db="EMBL/GenBank/DDBJ databases">
        <authorList>
            <person name="Zhirakovskaya E."/>
        </authorList>
    </citation>
    <scope>NUCLEOTIDE SEQUENCE</scope>
</reference>
<proteinExistence type="predicted"/>
<sequence>MNAYSCLHPCFKGEIRCVLSADPVIIMGDVLWTFCESTDKVKFSL</sequence>